<dbReference type="GO" id="GO:0008061">
    <property type="term" value="F:chitin binding"/>
    <property type="evidence" value="ECO:0007669"/>
    <property type="project" value="InterPro"/>
</dbReference>
<feature type="region of interest" description="Disordered" evidence="1">
    <location>
        <begin position="30"/>
        <end position="122"/>
    </location>
</feature>
<reference evidence="5" key="1">
    <citation type="submission" date="2017-01" db="EMBL/GenBank/DDBJ databases">
        <title>Comparative genomics of anhydrobiosis in the tardigrade Hypsibius dujardini.</title>
        <authorList>
            <person name="Yoshida Y."/>
            <person name="Koutsovoulos G."/>
            <person name="Laetsch D."/>
            <person name="Stevens L."/>
            <person name="Kumar S."/>
            <person name="Horikawa D."/>
            <person name="Ishino K."/>
            <person name="Komine S."/>
            <person name="Tomita M."/>
            <person name="Blaxter M."/>
            <person name="Arakawa K."/>
        </authorList>
    </citation>
    <scope>NUCLEOTIDE SEQUENCE [LARGE SCALE GENOMIC DNA]</scope>
    <source>
        <strain evidence="5">Z151</strain>
    </source>
</reference>
<organism evidence="4 5">
    <name type="scientific">Hypsibius exemplaris</name>
    <name type="common">Freshwater tardigrade</name>
    <dbReference type="NCBI Taxonomy" id="2072580"/>
    <lineage>
        <taxon>Eukaryota</taxon>
        <taxon>Metazoa</taxon>
        <taxon>Ecdysozoa</taxon>
        <taxon>Tardigrada</taxon>
        <taxon>Eutardigrada</taxon>
        <taxon>Parachela</taxon>
        <taxon>Hypsibioidea</taxon>
        <taxon>Hypsibiidae</taxon>
        <taxon>Hypsibius</taxon>
    </lineage>
</organism>
<dbReference type="SUPFAM" id="SSF57625">
    <property type="entry name" value="Invertebrate chitin-binding proteins"/>
    <property type="match status" value="1"/>
</dbReference>
<dbReference type="Proteomes" id="UP000192578">
    <property type="component" value="Unassembled WGS sequence"/>
</dbReference>
<dbReference type="InterPro" id="IPR052976">
    <property type="entry name" value="Scoloptoxin-like"/>
</dbReference>
<feature type="compositionally biased region" description="Low complexity" evidence="1">
    <location>
        <begin position="68"/>
        <end position="77"/>
    </location>
</feature>
<accession>A0A1W0WKB3</accession>
<feature type="signal peptide" evidence="2">
    <location>
        <begin position="1"/>
        <end position="18"/>
    </location>
</feature>
<dbReference type="PANTHER" id="PTHR22933:SF42">
    <property type="entry name" value="FI18455P1-RELATED"/>
    <property type="match status" value="1"/>
</dbReference>
<dbReference type="InterPro" id="IPR002557">
    <property type="entry name" value="Chitin-bd_dom"/>
</dbReference>
<evidence type="ECO:0000256" key="2">
    <source>
        <dbReference type="SAM" id="SignalP"/>
    </source>
</evidence>
<dbReference type="Gene3D" id="2.170.140.10">
    <property type="entry name" value="Chitin binding domain"/>
    <property type="match status" value="1"/>
</dbReference>
<dbReference type="PROSITE" id="PS50940">
    <property type="entry name" value="CHIT_BIND_II"/>
    <property type="match status" value="1"/>
</dbReference>
<name>A0A1W0WKB3_HYPEX</name>
<feature type="compositionally biased region" description="Low complexity" evidence="1">
    <location>
        <begin position="30"/>
        <end position="57"/>
    </location>
</feature>
<evidence type="ECO:0000256" key="1">
    <source>
        <dbReference type="SAM" id="MobiDB-lite"/>
    </source>
</evidence>
<evidence type="ECO:0000313" key="5">
    <source>
        <dbReference type="Proteomes" id="UP000192578"/>
    </source>
</evidence>
<dbReference type="PANTHER" id="PTHR22933">
    <property type="entry name" value="FI18007P1-RELATED"/>
    <property type="match status" value="1"/>
</dbReference>
<gene>
    <name evidence="4" type="ORF">BV898_10232</name>
</gene>
<evidence type="ECO:0000259" key="3">
    <source>
        <dbReference type="PROSITE" id="PS50940"/>
    </source>
</evidence>
<dbReference type="GO" id="GO:0005576">
    <property type="term" value="C:extracellular region"/>
    <property type="evidence" value="ECO:0007669"/>
    <property type="project" value="InterPro"/>
</dbReference>
<dbReference type="OrthoDB" id="10059269at2759"/>
<evidence type="ECO:0000313" key="4">
    <source>
        <dbReference type="EMBL" id="OQV15645.1"/>
    </source>
</evidence>
<comment type="caution">
    <text evidence="4">The sequence shown here is derived from an EMBL/GenBank/DDBJ whole genome shotgun (WGS) entry which is preliminary data.</text>
</comment>
<protein>
    <recommendedName>
        <fullName evidence="3">Chitin-binding type-2 domain-containing protein</fullName>
    </recommendedName>
</protein>
<sequence>MWVSVVCLIFLGIAGAAAQQKATANAGRGQAGANASSIQSKSGKGISIGGSASSQSKVDSNGSSDANGEATGGATTAVSTEVPVVETEAPTQAPTAGPTTVKPSGQNGSGGNGENGLLAPPQVPGVWDALDTLRGKQALTSEEINAILAIAQEGQDYPNLANIPADSSFQCGTRKGYYADIQSRCQVFHRCDINGVETNYLCPNKTVFNQIDLVCDWFFNVNCPNSVQFYDYSNSRLYNSNWVLLDTPPEKIIADAASAVKNIGSVKVQTKSFSGSGR</sequence>
<feature type="domain" description="Chitin-binding type-2" evidence="3">
    <location>
        <begin position="168"/>
        <end position="225"/>
    </location>
</feature>
<keyword evidence="5" id="KW-1185">Reference proteome</keyword>
<dbReference type="EMBL" id="MTYJ01000086">
    <property type="protein sequence ID" value="OQV15645.1"/>
    <property type="molecule type" value="Genomic_DNA"/>
</dbReference>
<proteinExistence type="predicted"/>
<dbReference type="SMART" id="SM00494">
    <property type="entry name" value="ChtBD2"/>
    <property type="match status" value="1"/>
</dbReference>
<keyword evidence="2" id="KW-0732">Signal</keyword>
<dbReference type="InterPro" id="IPR036508">
    <property type="entry name" value="Chitin-bd_dom_sf"/>
</dbReference>
<dbReference type="Pfam" id="PF01607">
    <property type="entry name" value="CBM_14"/>
    <property type="match status" value="1"/>
</dbReference>
<feature type="compositionally biased region" description="Low complexity" evidence="1">
    <location>
        <begin position="87"/>
        <end position="106"/>
    </location>
</feature>
<dbReference type="AlphaFoldDB" id="A0A1W0WKB3"/>
<feature type="chain" id="PRO_5010735322" description="Chitin-binding type-2 domain-containing protein" evidence="2">
    <location>
        <begin position="19"/>
        <end position="278"/>
    </location>
</feature>